<organism evidence="2 3">
    <name type="scientific">Stylonychia lemnae</name>
    <name type="common">Ciliate</name>
    <dbReference type="NCBI Taxonomy" id="5949"/>
    <lineage>
        <taxon>Eukaryota</taxon>
        <taxon>Sar</taxon>
        <taxon>Alveolata</taxon>
        <taxon>Ciliophora</taxon>
        <taxon>Intramacronucleata</taxon>
        <taxon>Spirotrichea</taxon>
        <taxon>Stichotrichia</taxon>
        <taxon>Sporadotrichida</taxon>
        <taxon>Oxytrichidae</taxon>
        <taxon>Stylonychinae</taxon>
        <taxon>Stylonychia</taxon>
    </lineage>
</organism>
<name>A0A078AMP9_STYLE</name>
<accession>A0A078AMP9</accession>
<dbReference type="OrthoDB" id="191686at2759"/>
<evidence type="ECO:0008006" key="4">
    <source>
        <dbReference type="Google" id="ProtNLM"/>
    </source>
</evidence>
<proteinExistence type="predicted"/>
<keyword evidence="3" id="KW-1185">Reference proteome</keyword>
<dbReference type="SUPFAM" id="SSF47473">
    <property type="entry name" value="EF-hand"/>
    <property type="match status" value="1"/>
</dbReference>
<evidence type="ECO:0000313" key="2">
    <source>
        <dbReference type="EMBL" id="CDW83191.1"/>
    </source>
</evidence>
<reference evidence="2 3" key="1">
    <citation type="submission" date="2014-06" db="EMBL/GenBank/DDBJ databases">
        <authorList>
            <person name="Swart Estienne"/>
        </authorList>
    </citation>
    <scope>NUCLEOTIDE SEQUENCE [LARGE SCALE GENOMIC DNA]</scope>
    <source>
        <strain evidence="2 3">130c</strain>
    </source>
</reference>
<dbReference type="Gene3D" id="1.10.238.10">
    <property type="entry name" value="EF-hand"/>
    <property type="match status" value="1"/>
</dbReference>
<dbReference type="OMA" id="EYISISM"/>
<evidence type="ECO:0000256" key="1">
    <source>
        <dbReference type="SAM" id="MobiDB-lite"/>
    </source>
</evidence>
<evidence type="ECO:0000313" key="3">
    <source>
        <dbReference type="Proteomes" id="UP000039865"/>
    </source>
</evidence>
<dbReference type="EMBL" id="CCKQ01011623">
    <property type="protein sequence ID" value="CDW83191.1"/>
    <property type="molecule type" value="Genomic_DNA"/>
</dbReference>
<gene>
    <name evidence="2" type="primary">Contig1038.g1131</name>
    <name evidence="2" type="ORF">STYLEM_12233</name>
</gene>
<feature type="region of interest" description="Disordered" evidence="1">
    <location>
        <begin position="290"/>
        <end position="316"/>
    </location>
</feature>
<dbReference type="InterPro" id="IPR011992">
    <property type="entry name" value="EF-hand-dom_pair"/>
</dbReference>
<dbReference type="InParanoid" id="A0A078AMP9"/>
<sequence>MVIKLEAFREIYINNLANQCVIDCFADLCSGWTQETFRQVVMTLTRKGAAPIKLWFDSPEEMTVLSNKRPALQELFRIMDHNNVGRIDTLEIFAVILISIQGKFEIILQNMMTIFGFNNENEFSRDEFHFFLDCMFRGLLKLAIPKGSKKPIHPGKKMTQSDIETLVSQIFPNNIDLIERSDFIERMTPSKDITQMIQYFHTTCLQSVVDYRQRILDRIQITHFVRKLLLDVTRSVYAKIKEIEDLKAIKAKEEEIKQKELQDQYQQQNLDSSISNNLEVSMDQREALQSKGVYIDPSNPRKIFHKDSQRRMWKQQ</sequence>
<protein>
    <recommendedName>
        <fullName evidence="4">EF-hand domain-containing protein</fullName>
    </recommendedName>
</protein>
<dbReference type="AlphaFoldDB" id="A0A078AMP9"/>
<dbReference type="Proteomes" id="UP000039865">
    <property type="component" value="Unassembled WGS sequence"/>
</dbReference>